<organism evidence="1 2">
    <name type="scientific">Gloeobacter kilaueensis (strain ATCC BAA-2537 / CCAP 1431/1 / ULC 316 / JS1)</name>
    <dbReference type="NCBI Taxonomy" id="1183438"/>
    <lineage>
        <taxon>Bacteria</taxon>
        <taxon>Bacillati</taxon>
        <taxon>Cyanobacteriota</taxon>
        <taxon>Cyanophyceae</taxon>
        <taxon>Gloeobacterales</taxon>
        <taxon>Gloeobacteraceae</taxon>
        <taxon>Gloeobacter</taxon>
    </lineage>
</organism>
<evidence type="ECO:0000313" key="1">
    <source>
        <dbReference type="EMBL" id="AGY59862.1"/>
    </source>
</evidence>
<evidence type="ECO:0000313" key="2">
    <source>
        <dbReference type="Proteomes" id="UP000017396"/>
    </source>
</evidence>
<keyword evidence="2" id="KW-1185">Reference proteome</keyword>
<reference evidence="1 2" key="1">
    <citation type="journal article" date="2013" name="PLoS ONE">
        <title>Cultivation and Complete Genome Sequencing of Gloeobacter kilaueensis sp. nov., from a Lava Cave in Kilauea Caldera, Hawai'i.</title>
        <authorList>
            <person name="Saw J.H."/>
            <person name="Schatz M."/>
            <person name="Brown M.V."/>
            <person name="Kunkel D.D."/>
            <person name="Foster J.S."/>
            <person name="Shick H."/>
            <person name="Christensen S."/>
            <person name="Hou S."/>
            <person name="Wan X."/>
            <person name="Donachie S.P."/>
        </authorList>
    </citation>
    <scope>NUCLEOTIDE SEQUENCE [LARGE SCALE GENOMIC DNA]</scope>
    <source>
        <strain evidence="2">JS</strain>
    </source>
</reference>
<dbReference type="AlphaFoldDB" id="U5QLL9"/>
<dbReference type="HOGENOM" id="CLU_2219381_0_0_3"/>
<sequence length="106" mass="11868">MGEQESSASTQPAGCLTSAIELIGDNHRRGQLRLDHRDYKAGTLQAYVAEVQLVMVLQARKLIADLSGIAGKDSEHLRFLEHVQRTEEVALSRNLYHLYSHKPLES</sequence>
<gene>
    <name evidence="1" type="ORF">GKIL_3616</name>
</gene>
<dbReference type="RefSeq" id="WP_023175173.1">
    <property type="nucleotide sequence ID" value="NC_022600.1"/>
</dbReference>
<dbReference type="Proteomes" id="UP000017396">
    <property type="component" value="Chromosome"/>
</dbReference>
<protein>
    <submittedName>
        <fullName evidence="1">Uncharacterized protein</fullName>
    </submittedName>
</protein>
<name>U5QLL9_GLOK1</name>
<accession>U5QLL9</accession>
<dbReference type="KEGG" id="glj:GKIL_3616"/>
<dbReference type="EMBL" id="CP003587">
    <property type="protein sequence ID" value="AGY59862.1"/>
    <property type="molecule type" value="Genomic_DNA"/>
</dbReference>
<proteinExistence type="predicted"/>